<feature type="domain" description="Ribosome maturation factor RimP C-terminal" evidence="5">
    <location>
        <begin position="94"/>
        <end position="154"/>
    </location>
</feature>
<sequence>MSSARPTDLTDRLRGAVGPVVDDAGLLLEDVTVATAGRRKVVRVVVDLPDGPGGVDSDRLGDVSRAISAVLDDVDLVEGAYTLEVSTPGADRPLREPRHFRRAVGHLLKVTTVDGRGLTGRLREAGETGVVLDVGGATEEVGYDRLAKANVEPELNRPEGA</sequence>
<protein>
    <recommendedName>
        <fullName evidence="3">Ribosome maturation factor RimP</fullName>
    </recommendedName>
</protein>
<dbReference type="InterPro" id="IPR028998">
    <property type="entry name" value="RimP_C"/>
</dbReference>
<evidence type="ECO:0000259" key="5">
    <source>
        <dbReference type="Pfam" id="PF17384"/>
    </source>
</evidence>
<dbReference type="PANTHER" id="PTHR33867:SF1">
    <property type="entry name" value="RIBOSOME MATURATION FACTOR RIMP"/>
    <property type="match status" value="1"/>
</dbReference>
<feature type="domain" description="Ribosome maturation factor RimP N-terminal" evidence="4">
    <location>
        <begin position="17"/>
        <end position="91"/>
    </location>
</feature>
<dbReference type="SUPFAM" id="SSF75420">
    <property type="entry name" value="YhbC-like, N-terminal domain"/>
    <property type="match status" value="1"/>
</dbReference>
<dbReference type="CDD" id="cd01734">
    <property type="entry name" value="YlxS_C"/>
    <property type="match status" value="1"/>
</dbReference>
<dbReference type="EMBL" id="JBHUEE010000009">
    <property type="protein sequence ID" value="MFD1719367.1"/>
    <property type="molecule type" value="Genomic_DNA"/>
</dbReference>
<comment type="caution">
    <text evidence="6">The sequence shown here is derived from an EMBL/GenBank/DDBJ whole genome shotgun (WGS) entry which is preliminary data.</text>
</comment>
<dbReference type="HAMAP" id="MF_01077">
    <property type="entry name" value="RimP"/>
    <property type="match status" value="1"/>
</dbReference>
<dbReference type="InterPro" id="IPR036847">
    <property type="entry name" value="RimP_C_sf"/>
</dbReference>
<comment type="similarity">
    <text evidence="3">Belongs to the RimP family.</text>
</comment>
<dbReference type="RefSeq" id="WP_388009513.1">
    <property type="nucleotide sequence ID" value="NZ_JBHUEE010000009.1"/>
</dbReference>
<evidence type="ECO:0000313" key="6">
    <source>
        <dbReference type="EMBL" id="MFD1719367.1"/>
    </source>
</evidence>
<evidence type="ECO:0000256" key="1">
    <source>
        <dbReference type="ARBA" id="ARBA00022490"/>
    </source>
</evidence>
<proteinExistence type="inferred from homology"/>
<keyword evidence="1 3" id="KW-0963">Cytoplasm</keyword>
<dbReference type="InterPro" id="IPR028989">
    <property type="entry name" value="RimP_N"/>
</dbReference>
<keyword evidence="2 3" id="KW-0690">Ribosome biogenesis</keyword>
<accession>A0ABW4LAP8</accession>
<reference evidence="7" key="1">
    <citation type="journal article" date="2019" name="Int. J. Syst. Evol. Microbiol.">
        <title>The Global Catalogue of Microorganisms (GCM) 10K type strain sequencing project: providing services to taxonomists for standard genome sequencing and annotation.</title>
        <authorList>
            <consortium name="The Broad Institute Genomics Platform"/>
            <consortium name="The Broad Institute Genome Sequencing Center for Infectious Disease"/>
            <person name="Wu L."/>
            <person name="Ma J."/>
        </authorList>
    </citation>
    <scope>NUCLEOTIDE SEQUENCE [LARGE SCALE GENOMIC DNA]</scope>
    <source>
        <strain evidence="7">JCM 17130</strain>
    </source>
</reference>
<dbReference type="Gene3D" id="3.30.300.70">
    <property type="entry name" value="RimP-like superfamily, N-terminal"/>
    <property type="match status" value="1"/>
</dbReference>
<dbReference type="PANTHER" id="PTHR33867">
    <property type="entry name" value="RIBOSOME MATURATION FACTOR RIMP"/>
    <property type="match status" value="1"/>
</dbReference>
<organism evidence="6 7">
    <name type="scientific">Georgenia deserti</name>
    <dbReference type="NCBI Taxonomy" id="2093781"/>
    <lineage>
        <taxon>Bacteria</taxon>
        <taxon>Bacillati</taxon>
        <taxon>Actinomycetota</taxon>
        <taxon>Actinomycetes</taxon>
        <taxon>Micrococcales</taxon>
        <taxon>Bogoriellaceae</taxon>
        <taxon>Georgenia</taxon>
    </lineage>
</organism>
<dbReference type="InterPro" id="IPR035956">
    <property type="entry name" value="RimP_N_sf"/>
</dbReference>
<gene>
    <name evidence="3 6" type="primary">rimP</name>
    <name evidence="6" type="ORF">ACFSE6_16100</name>
</gene>
<dbReference type="Proteomes" id="UP001597277">
    <property type="component" value="Unassembled WGS sequence"/>
</dbReference>
<comment type="subcellular location">
    <subcellularLocation>
        <location evidence="3">Cytoplasm</location>
    </subcellularLocation>
</comment>
<comment type="function">
    <text evidence="3">Required for maturation of 30S ribosomal subunits.</text>
</comment>
<dbReference type="SUPFAM" id="SSF74942">
    <property type="entry name" value="YhbC-like, C-terminal domain"/>
    <property type="match status" value="1"/>
</dbReference>
<evidence type="ECO:0000256" key="2">
    <source>
        <dbReference type="ARBA" id="ARBA00022517"/>
    </source>
</evidence>
<evidence type="ECO:0000256" key="3">
    <source>
        <dbReference type="HAMAP-Rule" id="MF_01077"/>
    </source>
</evidence>
<dbReference type="Pfam" id="PF02576">
    <property type="entry name" value="RimP_N"/>
    <property type="match status" value="1"/>
</dbReference>
<evidence type="ECO:0000259" key="4">
    <source>
        <dbReference type="Pfam" id="PF02576"/>
    </source>
</evidence>
<dbReference type="Pfam" id="PF17384">
    <property type="entry name" value="DUF150_C"/>
    <property type="match status" value="1"/>
</dbReference>
<evidence type="ECO:0000313" key="7">
    <source>
        <dbReference type="Proteomes" id="UP001597277"/>
    </source>
</evidence>
<name>A0ABW4LAP8_9MICO</name>
<dbReference type="InterPro" id="IPR003728">
    <property type="entry name" value="Ribosome_maturation_RimP"/>
</dbReference>
<keyword evidence="7" id="KW-1185">Reference proteome</keyword>